<dbReference type="InterPro" id="IPR050855">
    <property type="entry name" value="NDM-1-like"/>
</dbReference>
<proteinExistence type="predicted"/>
<dbReference type="EMBL" id="JACRSP010000002">
    <property type="protein sequence ID" value="MBC8536422.1"/>
    <property type="molecule type" value="Genomic_DNA"/>
</dbReference>
<dbReference type="SUPFAM" id="SSF56281">
    <property type="entry name" value="Metallo-hydrolase/oxidoreductase"/>
    <property type="match status" value="1"/>
</dbReference>
<dbReference type="InterPro" id="IPR001279">
    <property type="entry name" value="Metallo-B-lactamas"/>
</dbReference>
<dbReference type="Proteomes" id="UP000620366">
    <property type="component" value="Unassembled WGS sequence"/>
</dbReference>
<name>A0A926DEL2_9FIRM</name>
<protein>
    <submittedName>
        <fullName evidence="2">MBL fold metallo-hydrolase</fullName>
    </submittedName>
</protein>
<reference evidence="2" key="1">
    <citation type="submission" date="2020-08" db="EMBL/GenBank/DDBJ databases">
        <title>Genome public.</title>
        <authorList>
            <person name="Liu C."/>
            <person name="Sun Q."/>
        </authorList>
    </citation>
    <scope>NUCLEOTIDE SEQUENCE</scope>
    <source>
        <strain evidence="2">BX7</strain>
    </source>
</reference>
<accession>A0A926DEL2</accession>
<gene>
    <name evidence="2" type="ORF">H8695_06915</name>
</gene>
<organism evidence="2 3">
    <name type="scientific">Feifania hominis</name>
    <dbReference type="NCBI Taxonomy" id="2763660"/>
    <lineage>
        <taxon>Bacteria</taxon>
        <taxon>Bacillati</taxon>
        <taxon>Bacillota</taxon>
        <taxon>Clostridia</taxon>
        <taxon>Eubacteriales</taxon>
        <taxon>Feifaniaceae</taxon>
        <taxon>Feifania</taxon>
    </lineage>
</organism>
<evidence type="ECO:0000313" key="2">
    <source>
        <dbReference type="EMBL" id="MBC8536422.1"/>
    </source>
</evidence>
<dbReference type="SMART" id="SM00849">
    <property type="entry name" value="Lactamase_B"/>
    <property type="match status" value="1"/>
</dbReference>
<comment type="caution">
    <text evidence="2">The sequence shown here is derived from an EMBL/GenBank/DDBJ whole genome shotgun (WGS) entry which is preliminary data.</text>
</comment>
<evidence type="ECO:0000259" key="1">
    <source>
        <dbReference type="SMART" id="SM00849"/>
    </source>
</evidence>
<dbReference type="PANTHER" id="PTHR42951">
    <property type="entry name" value="METALLO-BETA-LACTAMASE DOMAIN-CONTAINING"/>
    <property type="match status" value="1"/>
</dbReference>
<dbReference type="PANTHER" id="PTHR42951:SF4">
    <property type="entry name" value="ACYL-COENZYME A THIOESTERASE MBLAC2"/>
    <property type="match status" value="1"/>
</dbReference>
<dbReference type="InterPro" id="IPR036866">
    <property type="entry name" value="RibonucZ/Hydroxyglut_hydro"/>
</dbReference>
<dbReference type="Gene3D" id="3.60.15.10">
    <property type="entry name" value="Ribonuclease Z/Hydroxyacylglutathione hydrolase-like"/>
    <property type="match status" value="1"/>
</dbReference>
<evidence type="ECO:0000313" key="3">
    <source>
        <dbReference type="Proteomes" id="UP000620366"/>
    </source>
</evidence>
<feature type="domain" description="Metallo-beta-lactamase" evidence="1">
    <location>
        <begin position="32"/>
        <end position="206"/>
    </location>
</feature>
<keyword evidence="3" id="KW-1185">Reference proteome</keyword>
<dbReference type="RefSeq" id="WP_249300250.1">
    <property type="nucleotide sequence ID" value="NZ_JACRSP010000002.1"/>
</dbReference>
<dbReference type="Pfam" id="PF00753">
    <property type="entry name" value="Lactamase_B"/>
    <property type="match status" value="1"/>
</dbReference>
<sequence>MNKDCEQVLFVTFAKDGLYQIQCSGLVPGPGHVCCTLIVGQEKCLLVDNGIGDDDFDDFPPELVPLMAGKELICAATHGHLDHVGGSKWFDSIWVMPQDNHLVKSTFGSEYDEKAGLIAGKTRVLPLEDGQIFDLGGRSVRAIATPGHTWGSCCFYDDRAEIMLTGDALNRHVMYQCEMPPVPLRVCAQGLENLLTYPFDLFLGGHHGEPFAREFVSRMVKLIRSFDIEKAPPYKREGMPENIRNFHVGRGYGDPEYVSIIVNADYLEDYLK</sequence>
<dbReference type="AlphaFoldDB" id="A0A926DEL2"/>